<name>A0A8C6CVK9_MOSMO</name>
<evidence type="ECO:0000256" key="1">
    <source>
        <dbReference type="SAM" id="MobiDB-lite"/>
    </source>
</evidence>
<dbReference type="GeneTree" id="ENSGT00940000153661"/>
<dbReference type="AlphaFoldDB" id="A0A8C6CVK9"/>
<dbReference type="SUPFAM" id="SSF48403">
    <property type="entry name" value="Ankyrin repeat"/>
    <property type="match status" value="1"/>
</dbReference>
<feature type="region of interest" description="Disordered" evidence="1">
    <location>
        <begin position="234"/>
        <end position="262"/>
    </location>
</feature>
<proteinExistence type="predicted"/>
<keyword evidence="3" id="KW-1185">Reference proteome</keyword>
<dbReference type="Gene3D" id="1.25.40.20">
    <property type="entry name" value="Ankyrin repeat-containing domain"/>
    <property type="match status" value="1"/>
</dbReference>
<dbReference type="Pfam" id="PF12796">
    <property type="entry name" value="Ank_2"/>
    <property type="match status" value="1"/>
</dbReference>
<organism evidence="2 3">
    <name type="scientific">Moschus moschiferus</name>
    <name type="common">Siberian musk deer</name>
    <name type="synonym">Moschus sibiricus</name>
    <dbReference type="NCBI Taxonomy" id="68415"/>
    <lineage>
        <taxon>Eukaryota</taxon>
        <taxon>Metazoa</taxon>
        <taxon>Chordata</taxon>
        <taxon>Craniata</taxon>
        <taxon>Vertebrata</taxon>
        <taxon>Euteleostomi</taxon>
        <taxon>Mammalia</taxon>
        <taxon>Eutheria</taxon>
        <taxon>Laurasiatheria</taxon>
        <taxon>Artiodactyla</taxon>
        <taxon>Ruminantia</taxon>
        <taxon>Pecora</taxon>
        <taxon>Moschidae</taxon>
        <taxon>Moschus</taxon>
    </lineage>
</organism>
<dbReference type="PANTHER" id="PTHR24147">
    <property type="entry name" value="ANKYRIN REPEAT DOMAIN 36-RELATED"/>
    <property type="match status" value="1"/>
</dbReference>
<reference evidence="2" key="2">
    <citation type="submission" date="2025-09" db="UniProtKB">
        <authorList>
            <consortium name="Ensembl"/>
        </authorList>
    </citation>
    <scope>IDENTIFICATION</scope>
</reference>
<sequence length="262" mass="28732">ASHRLVGSAMKKVFGFGGKKGESPLGSSISRGRGGGHRRNFHAGYLIQDKDLGKIHKAAVVGNVAKVQQTVLLGKNGLNDRDRLNRTALRWACANGHSAAVTGLLERRRLLDLGDNENRTVLMKVAECQEEEGAALPLERAADPSVMDSCGNTALHRAVFGHNSSLAAKPLSSAIRERREQMVELLEMNKVNIHAVDKKKEQPSCLLSSMNQQMSSDFFFSKLQATLEGLQAQTAPRRHGRLPRDTARQSLSRSWVIPPQRV</sequence>
<evidence type="ECO:0000313" key="2">
    <source>
        <dbReference type="Ensembl" id="ENSMMSP00000006982.1"/>
    </source>
</evidence>
<protein>
    <submittedName>
        <fullName evidence="2">Uncharacterized protein</fullName>
    </submittedName>
</protein>
<dbReference type="Proteomes" id="UP000694544">
    <property type="component" value="Unplaced"/>
</dbReference>
<dbReference type="InterPro" id="IPR036770">
    <property type="entry name" value="Ankyrin_rpt-contain_sf"/>
</dbReference>
<dbReference type="Ensembl" id="ENSMMST00000007730.1">
    <property type="protein sequence ID" value="ENSMMSP00000006982.1"/>
    <property type="gene ID" value="ENSMMSG00000005402.1"/>
</dbReference>
<evidence type="ECO:0000313" key="3">
    <source>
        <dbReference type="Proteomes" id="UP000694544"/>
    </source>
</evidence>
<accession>A0A8C6CVK9</accession>
<dbReference type="PANTHER" id="PTHR24147:SF64">
    <property type="entry name" value="ANKYRIN REPEAT DOMAIN-CONTAINING PROTEIN 19-RELATED"/>
    <property type="match status" value="1"/>
</dbReference>
<dbReference type="InterPro" id="IPR002110">
    <property type="entry name" value="Ankyrin_rpt"/>
</dbReference>
<dbReference type="InterPro" id="IPR050657">
    <property type="entry name" value="Ankyrin_repeat_domain"/>
</dbReference>
<reference evidence="2" key="1">
    <citation type="submission" date="2025-08" db="UniProtKB">
        <authorList>
            <consortium name="Ensembl"/>
        </authorList>
    </citation>
    <scope>IDENTIFICATION</scope>
</reference>